<dbReference type="NCBIfam" id="TIGR00762">
    <property type="entry name" value="DegV"/>
    <property type="match status" value="1"/>
</dbReference>
<dbReference type="AlphaFoldDB" id="A0A9D1E5S6"/>
<gene>
    <name evidence="2" type="ORF">IAB94_01590</name>
</gene>
<dbReference type="PANTHER" id="PTHR33434">
    <property type="entry name" value="DEGV DOMAIN-CONTAINING PROTEIN DR_1986-RELATED"/>
    <property type="match status" value="1"/>
</dbReference>
<accession>A0A9D1E5S6</accession>
<keyword evidence="1" id="KW-0446">Lipid-binding</keyword>
<reference evidence="2" key="2">
    <citation type="journal article" date="2021" name="PeerJ">
        <title>Extensive microbial diversity within the chicken gut microbiome revealed by metagenomics and culture.</title>
        <authorList>
            <person name="Gilroy R."/>
            <person name="Ravi A."/>
            <person name="Getino M."/>
            <person name="Pursley I."/>
            <person name="Horton D.L."/>
            <person name="Alikhan N.F."/>
            <person name="Baker D."/>
            <person name="Gharbi K."/>
            <person name="Hall N."/>
            <person name="Watson M."/>
            <person name="Adriaenssens E.M."/>
            <person name="Foster-Nyarko E."/>
            <person name="Jarju S."/>
            <person name="Secka A."/>
            <person name="Antonio M."/>
            <person name="Oren A."/>
            <person name="Chaudhuri R.R."/>
            <person name="La Ragione R."/>
            <person name="Hildebrand F."/>
            <person name="Pallen M.J."/>
        </authorList>
    </citation>
    <scope>NUCLEOTIDE SEQUENCE</scope>
    <source>
        <strain evidence="2">ChiW16-3235</strain>
    </source>
</reference>
<dbReference type="SUPFAM" id="SSF82549">
    <property type="entry name" value="DAK1/DegV-like"/>
    <property type="match status" value="1"/>
</dbReference>
<organism evidence="2 3">
    <name type="scientific">Candidatus Coproplasma avicola</name>
    <dbReference type="NCBI Taxonomy" id="2840744"/>
    <lineage>
        <taxon>Bacteria</taxon>
        <taxon>Bacillati</taxon>
        <taxon>Bacillota</taxon>
        <taxon>Clostridia</taxon>
        <taxon>Eubacteriales</taxon>
        <taxon>Candidatus Coproplasma</taxon>
    </lineage>
</organism>
<dbReference type="InterPro" id="IPR043168">
    <property type="entry name" value="DegV_C"/>
</dbReference>
<comment type="caution">
    <text evidence="2">The sequence shown here is derived from an EMBL/GenBank/DDBJ whole genome shotgun (WGS) entry which is preliminary data.</text>
</comment>
<dbReference type="Gene3D" id="3.30.1180.10">
    <property type="match status" value="1"/>
</dbReference>
<name>A0A9D1E5S6_9FIRM</name>
<dbReference type="EMBL" id="DVHK01000039">
    <property type="protein sequence ID" value="HIR66721.1"/>
    <property type="molecule type" value="Genomic_DNA"/>
</dbReference>
<dbReference type="Gene3D" id="3.40.50.10170">
    <property type="match status" value="1"/>
</dbReference>
<dbReference type="Pfam" id="PF02645">
    <property type="entry name" value="DegV"/>
    <property type="match status" value="1"/>
</dbReference>
<evidence type="ECO:0000256" key="1">
    <source>
        <dbReference type="ARBA" id="ARBA00023121"/>
    </source>
</evidence>
<dbReference type="InterPro" id="IPR003797">
    <property type="entry name" value="DegV"/>
</dbReference>
<dbReference type="InterPro" id="IPR050270">
    <property type="entry name" value="DegV_domain_contain"/>
</dbReference>
<dbReference type="Proteomes" id="UP000823913">
    <property type="component" value="Unassembled WGS sequence"/>
</dbReference>
<evidence type="ECO:0000313" key="2">
    <source>
        <dbReference type="EMBL" id="HIR66721.1"/>
    </source>
</evidence>
<dbReference type="PROSITE" id="PS51482">
    <property type="entry name" value="DEGV"/>
    <property type="match status" value="1"/>
</dbReference>
<dbReference type="PANTHER" id="PTHR33434:SF2">
    <property type="entry name" value="FATTY ACID-BINDING PROTEIN TM_1468"/>
    <property type="match status" value="1"/>
</dbReference>
<evidence type="ECO:0000313" key="3">
    <source>
        <dbReference type="Proteomes" id="UP000823913"/>
    </source>
</evidence>
<proteinExistence type="predicted"/>
<protein>
    <submittedName>
        <fullName evidence="2">DegV family protein</fullName>
    </submittedName>
</protein>
<reference evidence="2" key="1">
    <citation type="submission" date="2020-10" db="EMBL/GenBank/DDBJ databases">
        <authorList>
            <person name="Gilroy R."/>
        </authorList>
    </citation>
    <scope>NUCLEOTIDE SEQUENCE</scope>
    <source>
        <strain evidence="2">ChiW16-3235</strain>
    </source>
</reference>
<dbReference type="GO" id="GO:0008289">
    <property type="term" value="F:lipid binding"/>
    <property type="evidence" value="ECO:0007669"/>
    <property type="project" value="UniProtKB-KW"/>
</dbReference>
<sequence length="287" mass="31956">MYKLFCDSNCELWHTEIKKLGLEVIKMPFTLNDKEYFYDMGENTDFEGFYKAMKNGAVPKTSALNEYAYTEYFEPVLAAGQDLLYITFSHAMSATFAAMDAAISALKEKYPERTIRAIDTKTISLGAGFIVYYAALKYNEGASMEEVEEYINELIPHTATYFAVEDLTYLYRGGRVSGVSKVFGNLLGIKPILCFNDEGKIVNVDKQKGFKKAMAALRGYLRDKGSELDKYKIFVLQADCKDAASSFVADLKAEFPVADVVVQPVGPVIGSHCGPGTIGLIFHAKQR</sequence>